<dbReference type="EMBL" id="JELX01000882">
    <property type="protein sequence ID" value="KYF60623.1"/>
    <property type="molecule type" value="Genomic_DNA"/>
</dbReference>
<sequence>MDMKNGLMSKVIHVAAASAAMLALGGTMKSAEAEVVPICLTVPEHTQIASLVNQFYQASTNGDLDFIEGIISTSPNAVFLGTAPGEVYTGHDAIVQWWQDMFIFLDGLGYPNDGGLPIEATGGLLQLQQQGTVAWVADDPTFAFLGGDVPSRLSLVFHKDSSGQWKIIQGHWSIGLPNEELPLEAP</sequence>
<feature type="chain" id="PRO_5007566317" description="SnoaL-like domain-containing protein" evidence="1">
    <location>
        <begin position="34"/>
        <end position="186"/>
    </location>
</feature>
<feature type="domain" description="SnoaL-like" evidence="2">
    <location>
        <begin position="48"/>
        <end position="175"/>
    </location>
</feature>
<dbReference type="SUPFAM" id="SSF54427">
    <property type="entry name" value="NTF2-like"/>
    <property type="match status" value="1"/>
</dbReference>
<gene>
    <name evidence="3" type="ORF">BE04_25835</name>
</gene>
<dbReference type="Pfam" id="PF13474">
    <property type="entry name" value="SnoaL_3"/>
    <property type="match status" value="1"/>
</dbReference>
<evidence type="ECO:0000313" key="4">
    <source>
        <dbReference type="Proteomes" id="UP000075604"/>
    </source>
</evidence>
<protein>
    <recommendedName>
        <fullName evidence="2">SnoaL-like domain-containing protein</fullName>
    </recommendedName>
</protein>
<dbReference type="AlphaFoldDB" id="A0A150PYK5"/>
<organism evidence="3 4">
    <name type="scientific">Sorangium cellulosum</name>
    <name type="common">Polyangium cellulosum</name>
    <dbReference type="NCBI Taxonomy" id="56"/>
    <lineage>
        <taxon>Bacteria</taxon>
        <taxon>Pseudomonadati</taxon>
        <taxon>Myxococcota</taxon>
        <taxon>Polyangia</taxon>
        <taxon>Polyangiales</taxon>
        <taxon>Polyangiaceae</taxon>
        <taxon>Sorangium</taxon>
    </lineage>
</organism>
<evidence type="ECO:0000313" key="3">
    <source>
        <dbReference type="EMBL" id="KYF60623.1"/>
    </source>
</evidence>
<dbReference type="Gene3D" id="3.10.450.50">
    <property type="match status" value="1"/>
</dbReference>
<name>A0A150PYK5_SORCE</name>
<accession>A0A150PYK5</accession>
<evidence type="ECO:0000259" key="2">
    <source>
        <dbReference type="Pfam" id="PF13474"/>
    </source>
</evidence>
<proteinExistence type="predicted"/>
<reference evidence="3 4" key="1">
    <citation type="submission" date="2014-02" db="EMBL/GenBank/DDBJ databases">
        <title>The small core and large imbalanced accessory genome model reveals a collaborative survival strategy of Sorangium cellulosum strains in nature.</title>
        <authorList>
            <person name="Han K."/>
            <person name="Peng R."/>
            <person name="Blom J."/>
            <person name="Li Y.-Z."/>
        </authorList>
    </citation>
    <scope>NUCLEOTIDE SEQUENCE [LARGE SCALE GENOMIC DNA]</scope>
    <source>
        <strain evidence="3 4">So0157-18</strain>
    </source>
</reference>
<feature type="signal peptide" evidence="1">
    <location>
        <begin position="1"/>
        <end position="33"/>
    </location>
</feature>
<keyword evidence="1" id="KW-0732">Signal</keyword>
<evidence type="ECO:0000256" key="1">
    <source>
        <dbReference type="SAM" id="SignalP"/>
    </source>
</evidence>
<comment type="caution">
    <text evidence="3">The sequence shown here is derived from an EMBL/GenBank/DDBJ whole genome shotgun (WGS) entry which is preliminary data.</text>
</comment>
<dbReference type="Proteomes" id="UP000075604">
    <property type="component" value="Unassembled WGS sequence"/>
</dbReference>
<dbReference type="InterPro" id="IPR037401">
    <property type="entry name" value="SnoaL-like"/>
</dbReference>
<dbReference type="InterPro" id="IPR032710">
    <property type="entry name" value="NTF2-like_dom_sf"/>
</dbReference>